<dbReference type="GO" id="GO:0009252">
    <property type="term" value="P:peptidoglycan biosynthetic process"/>
    <property type="evidence" value="ECO:0007669"/>
    <property type="project" value="TreeGrafter"/>
</dbReference>
<feature type="transmembrane region" description="Helical" evidence="13">
    <location>
        <begin position="63"/>
        <end position="87"/>
    </location>
</feature>
<dbReference type="EC" id="2.4.99.28" evidence="10"/>
<organism evidence="17 18">
    <name type="scientific">Candidatus Anaerobiospirillum pullistercoris</name>
    <dbReference type="NCBI Taxonomy" id="2838452"/>
    <lineage>
        <taxon>Bacteria</taxon>
        <taxon>Pseudomonadati</taxon>
        <taxon>Pseudomonadota</taxon>
        <taxon>Gammaproteobacteria</taxon>
        <taxon>Aeromonadales</taxon>
        <taxon>Succinivibrionaceae</taxon>
        <taxon>Anaerobiospirillum</taxon>
    </lineage>
</organism>
<dbReference type="InterPro" id="IPR036950">
    <property type="entry name" value="PBP_transglycosylase"/>
</dbReference>
<dbReference type="EMBL" id="DXEV01000064">
    <property type="protein sequence ID" value="HIX56473.1"/>
    <property type="molecule type" value="Genomic_DNA"/>
</dbReference>
<evidence type="ECO:0000256" key="1">
    <source>
        <dbReference type="ARBA" id="ARBA00004752"/>
    </source>
</evidence>
<evidence type="ECO:0000256" key="9">
    <source>
        <dbReference type="ARBA" id="ARBA00023268"/>
    </source>
</evidence>
<reference evidence="17" key="2">
    <citation type="submission" date="2021-04" db="EMBL/GenBank/DDBJ databases">
        <authorList>
            <person name="Gilroy R."/>
        </authorList>
    </citation>
    <scope>NUCLEOTIDE SEQUENCE</scope>
    <source>
        <strain evidence="17">USASDec5-558</strain>
    </source>
</reference>
<keyword evidence="6" id="KW-0328">Glycosyltransferase</keyword>
<evidence type="ECO:0000313" key="17">
    <source>
        <dbReference type="EMBL" id="HIX56473.1"/>
    </source>
</evidence>
<feature type="domain" description="Penicillin-binding protein transpeptidase" evidence="14">
    <location>
        <begin position="391"/>
        <end position="568"/>
    </location>
</feature>
<dbReference type="Gene3D" id="1.10.3810.10">
    <property type="entry name" value="Biosynthetic peptidoglycan transglycosylase-like"/>
    <property type="match status" value="1"/>
</dbReference>
<evidence type="ECO:0000256" key="4">
    <source>
        <dbReference type="ARBA" id="ARBA00022645"/>
    </source>
</evidence>
<dbReference type="InterPro" id="IPR023346">
    <property type="entry name" value="Lysozyme-like_dom_sf"/>
</dbReference>
<keyword evidence="13" id="KW-1133">Transmembrane helix</keyword>
<evidence type="ECO:0000256" key="8">
    <source>
        <dbReference type="ARBA" id="ARBA00022801"/>
    </source>
</evidence>
<keyword evidence="9" id="KW-0511">Multifunctional enzyme</keyword>
<evidence type="ECO:0000256" key="5">
    <source>
        <dbReference type="ARBA" id="ARBA00022670"/>
    </source>
</evidence>
<evidence type="ECO:0000256" key="6">
    <source>
        <dbReference type="ARBA" id="ARBA00022676"/>
    </source>
</evidence>
<dbReference type="InterPro" id="IPR012338">
    <property type="entry name" value="Beta-lactam/transpept-like"/>
</dbReference>
<keyword evidence="8" id="KW-0378">Hydrolase</keyword>
<dbReference type="GO" id="GO:0030288">
    <property type="term" value="C:outer membrane-bounded periplasmic space"/>
    <property type="evidence" value="ECO:0007669"/>
    <property type="project" value="TreeGrafter"/>
</dbReference>
<dbReference type="PANTHER" id="PTHR32282:SF15">
    <property type="entry name" value="PENICILLIN-BINDING PROTEIN 1C"/>
    <property type="match status" value="1"/>
</dbReference>
<evidence type="ECO:0000256" key="2">
    <source>
        <dbReference type="ARBA" id="ARBA00007090"/>
    </source>
</evidence>
<name>A0A9D1WCT9_9GAMM</name>
<evidence type="ECO:0000256" key="12">
    <source>
        <dbReference type="SAM" id="MobiDB-lite"/>
    </source>
</evidence>
<sequence>MSKRSSAPATKPHKDKAQAPSQDKAKAQSEVSAQPKNLLQLLWSKILWFIHKRQELQKRYRKAIIWGNVGLVVLVLVGMVIGMHIFAPDTSKYETRSPVLFDTQGNVLYSAMTEGDYHRIHTTVHDVDPLYLKMLIAAEDERFYHHIGVDSFAIVRAMLSNVEAGTVVSGASTLTMQVCRLLEPKERSIFNKVKEALGALYLTFYVGREEVLNMYLTLAPFGGNIEGVTAASYMYFGHGPQHLTPDEAALLVALPRAPEGMRPDLHPQKAHYYRHAVLQKAYEDGLIAADVMKLADQEPLPQKRLPLPQTAYHLGQSLFTGKLQPPELDRIYPTLSVTTDTNGQNLKRKRATELYSTIDPQVQQGLNRAASEYMEQLPTHLRDQGQESIALLAVDNRTFEVLGYVGSPHLSFSYVDAIQSLRSPGSALKPFAYAMAFEQGLLHPNSLLLDVARFYGSYQPRNYDRKFFGEMTAALALQASINLPALEVMQAIGPVNFINNLNQFSNAHDLSSHKGELESYTHGRLHLAPNTEPHLGIILGAADITLYDLTQLYAALAHDGGIAPLTVLRPPHGRAAAASAASASADGSAAAASPASAIADGSASRSSNDVGDNDNDASNVNDIGGDRNGANGTLASATPSAASAPQLGPLLRADAARATYKVLEGTPAPRGFKPSDPISYKTGTSYKYRDAIVVGSRGGLTVGIWTGRLDGGVRTAQSAYETVAPVLFKLMDNLPPRPYTPEALEPSSLLNPMPPLALARVATSSLGKVHKRAANSNEASTIPTLGQLGDGTDGADTQGNNINEALRLNFPQDGARLQVGLSGQIMLSFSGGQSPYYVLINDELQEHSTYFTPQHNGFYNITVIDSSGASVTHQVLIQGIAETSDSLETLTP</sequence>
<keyword evidence="7" id="KW-0808">Transferase</keyword>
<comment type="similarity">
    <text evidence="2">In the C-terminal section; belongs to the transpeptidase family.</text>
</comment>
<comment type="catalytic activity">
    <reaction evidence="11">
        <text>[GlcNAc-(1-&gt;4)-Mur2Ac(oyl-L-Ala-gamma-D-Glu-L-Lys-D-Ala-D-Ala)](n)-di-trans,octa-cis-undecaprenyl diphosphate + beta-D-GlcNAc-(1-&gt;4)-Mur2Ac(oyl-L-Ala-gamma-D-Glu-L-Lys-D-Ala-D-Ala)-di-trans,octa-cis-undecaprenyl diphosphate = [GlcNAc-(1-&gt;4)-Mur2Ac(oyl-L-Ala-gamma-D-Glu-L-Lys-D-Ala-D-Ala)](n+1)-di-trans,octa-cis-undecaprenyl diphosphate + di-trans,octa-cis-undecaprenyl diphosphate + H(+)</text>
        <dbReference type="Rhea" id="RHEA:23708"/>
        <dbReference type="Rhea" id="RHEA-COMP:9602"/>
        <dbReference type="Rhea" id="RHEA-COMP:9603"/>
        <dbReference type="ChEBI" id="CHEBI:15378"/>
        <dbReference type="ChEBI" id="CHEBI:58405"/>
        <dbReference type="ChEBI" id="CHEBI:60033"/>
        <dbReference type="ChEBI" id="CHEBI:78435"/>
        <dbReference type="EC" id="2.4.99.28"/>
    </reaction>
</comment>
<feature type="compositionally biased region" description="Polar residues" evidence="12">
    <location>
        <begin position="605"/>
        <end position="621"/>
    </location>
</feature>
<keyword evidence="13" id="KW-0472">Membrane</keyword>
<dbReference type="SUPFAM" id="SSF56601">
    <property type="entry name" value="beta-lactamase/transpeptidase-like"/>
    <property type="match status" value="1"/>
</dbReference>
<feature type="compositionally biased region" description="Low complexity" evidence="12">
    <location>
        <begin position="635"/>
        <end position="645"/>
    </location>
</feature>
<dbReference type="PANTHER" id="PTHR32282">
    <property type="entry name" value="BINDING PROTEIN TRANSPEPTIDASE, PUTATIVE-RELATED"/>
    <property type="match status" value="1"/>
</dbReference>
<evidence type="ECO:0000259" key="15">
    <source>
        <dbReference type="Pfam" id="PF00912"/>
    </source>
</evidence>
<dbReference type="InterPro" id="IPR001460">
    <property type="entry name" value="PCN-bd_Tpept"/>
</dbReference>
<gene>
    <name evidence="17" type="ORF">H9850_03260</name>
</gene>
<dbReference type="Pfam" id="PF00912">
    <property type="entry name" value="Transgly"/>
    <property type="match status" value="1"/>
</dbReference>
<dbReference type="InterPro" id="IPR001264">
    <property type="entry name" value="Glyco_trans_51"/>
</dbReference>
<dbReference type="Pfam" id="PF00905">
    <property type="entry name" value="Transpeptidase"/>
    <property type="match status" value="1"/>
</dbReference>
<evidence type="ECO:0000256" key="10">
    <source>
        <dbReference type="ARBA" id="ARBA00044770"/>
    </source>
</evidence>
<dbReference type="AlphaFoldDB" id="A0A9D1WCT9"/>
<keyword evidence="13" id="KW-0812">Transmembrane</keyword>
<dbReference type="InterPro" id="IPR009647">
    <property type="entry name" value="PBP_C"/>
</dbReference>
<evidence type="ECO:0000256" key="7">
    <source>
        <dbReference type="ARBA" id="ARBA00022679"/>
    </source>
</evidence>
<evidence type="ECO:0000313" key="18">
    <source>
        <dbReference type="Proteomes" id="UP000886829"/>
    </source>
</evidence>
<evidence type="ECO:0000256" key="13">
    <source>
        <dbReference type="SAM" id="Phobius"/>
    </source>
</evidence>
<feature type="region of interest" description="Disordered" evidence="12">
    <location>
        <begin position="781"/>
        <end position="800"/>
    </location>
</feature>
<feature type="region of interest" description="Disordered" evidence="12">
    <location>
        <begin position="597"/>
        <end position="646"/>
    </location>
</feature>
<dbReference type="Proteomes" id="UP000886829">
    <property type="component" value="Unassembled WGS sequence"/>
</dbReference>
<comment type="similarity">
    <text evidence="3">In the N-terminal section; belongs to the glycosyltransferase 51 family.</text>
</comment>
<protein>
    <recommendedName>
        <fullName evidence="10">peptidoglycan glycosyltransferase</fullName>
        <ecNumber evidence="10">2.4.99.28</ecNumber>
    </recommendedName>
</protein>
<dbReference type="GO" id="GO:0004180">
    <property type="term" value="F:carboxypeptidase activity"/>
    <property type="evidence" value="ECO:0007669"/>
    <property type="project" value="UniProtKB-KW"/>
</dbReference>
<keyword evidence="4" id="KW-0121">Carboxypeptidase</keyword>
<dbReference type="Gene3D" id="3.40.710.10">
    <property type="entry name" value="DD-peptidase/beta-lactamase superfamily"/>
    <property type="match status" value="2"/>
</dbReference>
<dbReference type="InterPro" id="IPR050396">
    <property type="entry name" value="Glycosyltr_51/Transpeptidase"/>
</dbReference>
<feature type="region of interest" description="Disordered" evidence="12">
    <location>
        <begin position="1"/>
        <end position="31"/>
    </location>
</feature>
<accession>A0A9D1WCT9</accession>
<keyword evidence="5" id="KW-0645">Protease</keyword>
<dbReference type="Pfam" id="PF06832">
    <property type="entry name" value="BiPBP_C"/>
    <property type="match status" value="1"/>
</dbReference>
<feature type="domain" description="Glycosyl transferase family 51" evidence="15">
    <location>
        <begin position="115"/>
        <end position="280"/>
    </location>
</feature>
<evidence type="ECO:0000259" key="16">
    <source>
        <dbReference type="Pfam" id="PF06832"/>
    </source>
</evidence>
<feature type="domain" description="Penicillin-binding C-terminal" evidence="16">
    <location>
        <begin position="798"/>
        <end position="872"/>
    </location>
</feature>
<proteinExistence type="inferred from homology"/>
<comment type="pathway">
    <text evidence="1">Cell wall biogenesis; peptidoglycan biosynthesis.</text>
</comment>
<evidence type="ECO:0000259" key="14">
    <source>
        <dbReference type="Pfam" id="PF00905"/>
    </source>
</evidence>
<dbReference type="GO" id="GO:0008658">
    <property type="term" value="F:penicillin binding"/>
    <property type="evidence" value="ECO:0007669"/>
    <property type="project" value="InterPro"/>
</dbReference>
<dbReference type="GO" id="GO:0008955">
    <property type="term" value="F:peptidoglycan glycosyltransferase activity"/>
    <property type="evidence" value="ECO:0007669"/>
    <property type="project" value="UniProtKB-EC"/>
</dbReference>
<dbReference type="SUPFAM" id="SSF53955">
    <property type="entry name" value="Lysozyme-like"/>
    <property type="match status" value="1"/>
</dbReference>
<reference evidence="17" key="1">
    <citation type="journal article" date="2021" name="PeerJ">
        <title>Extensive microbial diversity within the chicken gut microbiome revealed by metagenomics and culture.</title>
        <authorList>
            <person name="Gilroy R."/>
            <person name="Ravi A."/>
            <person name="Getino M."/>
            <person name="Pursley I."/>
            <person name="Horton D.L."/>
            <person name="Alikhan N.F."/>
            <person name="Baker D."/>
            <person name="Gharbi K."/>
            <person name="Hall N."/>
            <person name="Watson M."/>
            <person name="Adriaenssens E.M."/>
            <person name="Foster-Nyarko E."/>
            <person name="Jarju S."/>
            <person name="Secka A."/>
            <person name="Antonio M."/>
            <person name="Oren A."/>
            <person name="Chaudhuri R.R."/>
            <person name="La Ragione R."/>
            <person name="Hildebrand F."/>
            <person name="Pallen M.J."/>
        </authorList>
    </citation>
    <scope>NUCLEOTIDE SEQUENCE</scope>
    <source>
        <strain evidence="17">USASDec5-558</strain>
    </source>
</reference>
<dbReference type="GO" id="GO:0006508">
    <property type="term" value="P:proteolysis"/>
    <property type="evidence" value="ECO:0007669"/>
    <property type="project" value="UniProtKB-KW"/>
</dbReference>
<comment type="caution">
    <text evidence="17">The sequence shown here is derived from an EMBL/GenBank/DDBJ whole genome shotgun (WGS) entry which is preliminary data.</text>
</comment>
<evidence type="ECO:0000256" key="3">
    <source>
        <dbReference type="ARBA" id="ARBA00007739"/>
    </source>
</evidence>
<evidence type="ECO:0000256" key="11">
    <source>
        <dbReference type="ARBA" id="ARBA00049902"/>
    </source>
</evidence>